<comment type="pathway">
    <text evidence="4">Amino-acid biosynthesis; L-methionine biosynthesis via salvage pathway; L-methionine from S-methyl-5-thio-alpha-D-ribose 1-phosphate: step 4/6.</text>
</comment>
<comment type="pathway">
    <text evidence="4">Amino-acid biosynthesis; L-methionine biosynthesis via salvage pathway; L-methionine from S-methyl-5-thio-alpha-D-ribose 1-phosphate: step 3/6.</text>
</comment>
<dbReference type="SFLD" id="SFLDG01133">
    <property type="entry name" value="C1.5.4:_Enolase-phosphatase_Li"/>
    <property type="match status" value="1"/>
</dbReference>
<dbReference type="Gene3D" id="1.10.720.60">
    <property type="match status" value="1"/>
</dbReference>
<dbReference type="GO" id="GO:0000287">
    <property type="term" value="F:magnesium ion binding"/>
    <property type="evidence" value="ECO:0007669"/>
    <property type="project" value="UniProtKB-UniRule"/>
</dbReference>
<dbReference type="Pfam" id="PF00702">
    <property type="entry name" value="Hydrolase"/>
    <property type="match status" value="1"/>
</dbReference>
<dbReference type="AlphaFoldDB" id="A0A4D4J1N5"/>
<keyword evidence="4" id="KW-0479">Metal-binding</keyword>
<dbReference type="EMBL" id="BJFL01000002">
    <property type="protein sequence ID" value="GDY29070.1"/>
    <property type="molecule type" value="Genomic_DNA"/>
</dbReference>
<dbReference type="SFLD" id="SFLDS00003">
    <property type="entry name" value="Haloacid_Dehalogenase"/>
    <property type="match status" value="1"/>
</dbReference>
<dbReference type="NCBIfam" id="TIGR01691">
    <property type="entry name" value="enolase-ppase"/>
    <property type="match status" value="1"/>
</dbReference>
<evidence type="ECO:0000256" key="4">
    <source>
        <dbReference type="HAMAP-Rule" id="MF_01681"/>
    </source>
</evidence>
<name>A0A4D4J1N5_9PSEU</name>
<dbReference type="Proteomes" id="UP000298860">
    <property type="component" value="Unassembled WGS sequence"/>
</dbReference>
<evidence type="ECO:0000256" key="2">
    <source>
        <dbReference type="ARBA" id="ARBA00022801"/>
    </source>
</evidence>
<dbReference type="SUPFAM" id="SSF56784">
    <property type="entry name" value="HAD-like"/>
    <property type="match status" value="1"/>
</dbReference>
<keyword evidence="2 4" id="KW-0378">Hydrolase</keyword>
<comment type="catalytic activity">
    <reaction evidence="4">
        <text>5-methylsulfanyl-2,3-dioxopentyl phosphate + H2O = 1,2-dihydroxy-5-(methylsulfanyl)pent-1-en-3-one + phosphate</text>
        <dbReference type="Rhea" id="RHEA:21700"/>
        <dbReference type="ChEBI" id="CHEBI:15377"/>
        <dbReference type="ChEBI" id="CHEBI:43474"/>
        <dbReference type="ChEBI" id="CHEBI:49252"/>
        <dbReference type="ChEBI" id="CHEBI:58828"/>
        <dbReference type="EC" id="3.1.3.77"/>
    </reaction>
</comment>
<dbReference type="PANTHER" id="PTHR20371">
    <property type="entry name" value="ENOLASE-PHOSPHATASE E1"/>
    <property type="match status" value="1"/>
</dbReference>
<dbReference type="HAMAP" id="MF_01681">
    <property type="entry name" value="Salvage_MtnC"/>
    <property type="match status" value="1"/>
</dbReference>
<dbReference type="GO" id="GO:0043874">
    <property type="term" value="F:acireductone synthase activity"/>
    <property type="evidence" value="ECO:0007669"/>
    <property type="project" value="UniProtKB-EC"/>
</dbReference>
<dbReference type="InterPro" id="IPR023943">
    <property type="entry name" value="Enolase-ppase_E1"/>
</dbReference>
<comment type="caution">
    <text evidence="5">The sequence shown here is derived from an EMBL/GenBank/DDBJ whole genome shotgun (WGS) entry which is preliminary data.</text>
</comment>
<dbReference type="CDD" id="cd01629">
    <property type="entry name" value="HAD_EP"/>
    <property type="match status" value="1"/>
</dbReference>
<dbReference type="SFLD" id="SFLDG01129">
    <property type="entry name" value="C1.5:_HAD__Beta-PGM__Phosphata"/>
    <property type="match status" value="1"/>
</dbReference>
<dbReference type="Gene3D" id="3.40.50.1000">
    <property type="entry name" value="HAD superfamily/HAD-like"/>
    <property type="match status" value="1"/>
</dbReference>
<evidence type="ECO:0000256" key="1">
    <source>
        <dbReference type="ARBA" id="ARBA00022605"/>
    </source>
</evidence>
<dbReference type="EC" id="3.1.3.77" evidence="4"/>
<gene>
    <name evidence="4 5" type="primary">mtnC</name>
    <name evidence="5" type="ORF">GTS_07030</name>
</gene>
<keyword evidence="6" id="KW-1185">Reference proteome</keyword>
<evidence type="ECO:0000313" key="6">
    <source>
        <dbReference type="Proteomes" id="UP000298860"/>
    </source>
</evidence>
<comment type="cofactor">
    <cofactor evidence="4">
        <name>Mg(2+)</name>
        <dbReference type="ChEBI" id="CHEBI:18420"/>
    </cofactor>
    <text evidence="4">Binds 1 Mg(2+) ion per subunit.</text>
</comment>
<evidence type="ECO:0000256" key="3">
    <source>
        <dbReference type="ARBA" id="ARBA00023167"/>
    </source>
</evidence>
<dbReference type="InterPro" id="IPR036412">
    <property type="entry name" value="HAD-like_sf"/>
</dbReference>
<organism evidence="5 6">
    <name type="scientific">Gandjariella thermophila</name>
    <dbReference type="NCBI Taxonomy" id="1931992"/>
    <lineage>
        <taxon>Bacteria</taxon>
        <taxon>Bacillati</taxon>
        <taxon>Actinomycetota</taxon>
        <taxon>Actinomycetes</taxon>
        <taxon>Pseudonocardiales</taxon>
        <taxon>Pseudonocardiaceae</taxon>
        <taxon>Gandjariella</taxon>
    </lineage>
</organism>
<keyword evidence="3 4" id="KW-0486">Methionine biosynthesis</keyword>
<evidence type="ECO:0000313" key="5">
    <source>
        <dbReference type="EMBL" id="GDY29070.1"/>
    </source>
</evidence>
<dbReference type="PANTHER" id="PTHR20371:SF1">
    <property type="entry name" value="ENOLASE-PHOSPHATASE E1"/>
    <property type="match status" value="1"/>
</dbReference>
<reference evidence="6" key="1">
    <citation type="submission" date="2019-04" db="EMBL/GenBank/DDBJ databases">
        <title>Draft genome sequence of Pseudonocardiaceae bacterium SL3-2-4.</title>
        <authorList>
            <person name="Ningsih F."/>
            <person name="Yokota A."/>
            <person name="Sakai Y."/>
            <person name="Nanatani K."/>
            <person name="Yabe S."/>
            <person name="Oetari A."/>
            <person name="Sjamsuridzal W."/>
        </authorList>
    </citation>
    <scope>NUCLEOTIDE SEQUENCE [LARGE SCALE GENOMIC DNA]</scope>
    <source>
        <strain evidence="6">SL3-2-4</strain>
    </source>
</reference>
<dbReference type="RefSeq" id="WP_137812238.1">
    <property type="nucleotide sequence ID" value="NZ_BJFL01000002.1"/>
</dbReference>
<dbReference type="GO" id="GO:0043715">
    <property type="term" value="F:2,3-diketo-5-methylthiopentyl-1-phosphate enolase activity"/>
    <property type="evidence" value="ECO:0007669"/>
    <property type="project" value="UniProtKB-UniRule"/>
</dbReference>
<keyword evidence="1 4" id="KW-0028">Amino-acid biosynthesis</keyword>
<sequence>MISAAVIDIEGTVAATDHVHRVLFPYSRERIGDWLAEHRDTAVVAEVLAQTRDLAGRPDAGETEVAEILRRWIDEDVKAAPLKTAQGEIWRAGYASGELVSHLYPDVPGALRSWVDGGLAVYVYSSGSVEAQRGWFAHTPYGDLTGLLSGHFDLTNAGGKREASSYRRIAEAVGLPGERLVFLSDIPAELDAAAEAGWHTIGVRRPEERFQDLGRHRVVESLHGFDPRR</sequence>
<comment type="subunit">
    <text evidence="4">Monomer.</text>
</comment>
<dbReference type="GO" id="GO:0019509">
    <property type="term" value="P:L-methionine salvage from methylthioadenosine"/>
    <property type="evidence" value="ECO:0007669"/>
    <property type="project" value="UniProtKB-UniRule"/>
</dbReference>
<comment type="similarity">
    <text evidence="4">Belongs to the HAD-like hydrolase superfamily. MasA/MtnC family.</text>
</comment>
<protein>
    <recommendedName>
        <fullName evidence="4">Enolase-phosphatase E1</fullName>
        <ecNumber evidence="4">3.1.3.77</ecNumber>
    </recommendedName>
    <alternativeName>
        <fullName evidence="4">2,3-diketo-5-methylthio-1-phosphopentane phosphatase</fullName>
    </alternativeName>
</protein>
<proteinExistence type="inferred from homology"/>
<dbReference type="GO" id="GO:0043716">
    <property type="term" value="F:2-hydroxy-3-keto-5-methylthiopentenyl-1-phosphate phosphatase activity"/>
    <property type="evidence" value="ECO:0007669"/>
    <property type="project" value="UniProtKB-UniRule"/>
</dbReference>
<dbReference type="InterPro" id="IPR023214">
    <property type="entry name" value="HAD_sf"/>
</dbReference>
<keyword evidence="4" id="KW-0460">Magnesium</keyword>
<dbReference type="UniPathway" id="UPA00904">
    <property type="reaction ID" value="UER00876"/>
</dbReference>
<accession>A0A4D4J1N5</accession>
<comment type="function">
    <text evidence="4">Bifunctional enzyme that catalyzes the enolization of 2,3-diketo-5-methylthiopentyl-1-phosphate (DK-MTP-1-P) into the intermediate 2-hydroxy-3-keto-5-methylthiopentenyl-1-phosphate (HK-MTPenyl-1-P), which is then dephosphorylated to form the acireductone 1,2-dihydroxy-3-keto-5-methylthiopentene (DHK-MTPene).</text>
</comment>
<dbReference type="OrthoDB" id="9797416at2"/>